<reference evidence="1 2" key="1">
    <citation type="submission" date="2021-07" db="EMBL/GenBank/DDBJ databases">
        <authorList>
            <person name="Palmer J.M."/>
        </authorList>
    </citation>
    <scope>NUCLEOTIDE SEQUENCE [LARGE SCALE GENOMIC DNA]</scope>
    <source>
        <strain evidence="1 2">AT_MEX2019</strain>
        <tissue evidence="1">Muscle</tissue>
    </source>
</reference>
<sequence length="101" mass="11230">MVSHILAKTKEDGLMIQESRTFYINTAKTKRCQRVADPFLLIRGGFAKRKVLLPPALLKQKASFASSLASCEALRGLNLCSLLTDHMLLFLPRIQLKISSG</sequence>
<gene>
    <name evidence="1" type="ORF">ATANTOWER_002684</name>
</gene>
<organism evidence="1 2">
    <name type="scientific">Ataeniobius toweri</name>
    <dbReference type="NCBI Taxonomy" id="208326"/>
    <lineage>
        <taxon>Eukaryota</taxon>
        <taxon>Metazoa</taxon>
        <taxon>Chordata</taxon>
        <taxon>Craniata</taxon>
        <taxon>Vertebrata</taxon>
        <taxon>Euteleostomi</taxon>
        <taxon>Actinopterygii</taxon>
        <taxon>Neopterygii</taxon>
        <taxon>Teleostei</taxon>
        <taxon>Neoteleostei</taxon>
        <taxon>Acanthomorphata</taxon>
        <taxon>Ovalentaria</taxon>
        <taxon>Atherinomorphae</taxon>
        <taxon>Cyprinodontiformes</taxon>
        <taxon>Goodeidae</taxon>
        <taxon>Ataeniobius</taxon>
    </lineage>
</organism>
<dbReference type="Proteomes" id="UP001345963">
    <property type="component" value="Unassembled WGS sequence"/>
</dbReference>
<protein>
    <submittedName>
        <fullName evidence="1">Uncharacterized protein</fullName>
    </submittedName>
</protein>
<evidence type="ECO:0000313" key="1">
    <source>
        <dbReference type="EMBL" id="MED6241201.1"/>
    </source>
</evidence>
<comment type="caution">
    <text evidence="1">The sequence shown here is derived from an EMBL/GenBank/DDBJ whole genome shotgun (WGS) entry which is preliminary data.</text>
</comment>
<keyword evidence="2" id="KW-1185">Reference proteome</keyword>
<name>A0ABU7ATW9_9TELE</name>
<proteinExistence type="predicted"/>
<dbReference type="EMBL" id="JAHUTI010029631">
    <property type="protein sequence ID" value="MED6241201.1"/>
    <property type="molecule type" value="Genomic_DNA"/>
</dbReference>
<evidence type="ECO:0000313" key="2">
    <source>
        <dbReference type="Proteomes" id="UP001345963"/>
    </source>
</evidence>
<accession>A0ABU7ATW9</accession>